<reference evidence="13" key="1">
    <citation type="submission" date="2021-01" db="EMBL/GenBank/DDBJ databases">
        <title>Fulvivirga kasyanovii gen. nov., sp nov., a novel member of the phylum Bacteroidetes isolated from seawater in a mussel farm.</title>
        <authorList>
            <person name="Zhao L.-H."/>
            <person name="Wang Z.-J."/>
        </authorList>
    </citation>
    <scope>NUCLEOTIDE SEQUENCE</scope>
    <source>
        <strain evidence="13">29W222</strain>
    </source>
</reference>
<dbReference type="PROSITE" id="PS51898">
    <property type="entry name" value="TYR_RECOMBINASE"/>
    <property type="match status" value="1"/>
</dbReference>
<keyword evidence="7 10" id="KW-0238">DNA-binding</keyword>
<dbReference type="PANTHER" id="PTHR30349:SF81">
    <property type="entry name" value="TYROSINE RECOMBINASE XERC"/>
    <property type="match status" value="1"/>
</dbReference>
<dbReference type="InterPro" id="IPR011932">
    <property type="entry name" value="Recomb_XerD"/>
</dbReference>
<feature type="active site" evidence="10">
    <location>
        <position position="173"/>
    </location>
</feature>
<keyword evidence="5 10" id="KW-0159">Chromosome partition</keyword>
<feature type="active site" evidence="10">
    <location>
        <position position="248"/>
    </location>
</feature>
<dbReference type="SUPFAM" id="SSF56349">
    <property type="entry name" value="DNA breaking-rejoining enzymes"/>
    <property type="match status" value="1"/>
</dbReference>
<comment type="caution">
    <text evidence="13">The sequence shown here is derived from an EMBL/GenBank/DDBJ whole genome shotgun (WGS) entry which is preliminary data.</text>
</comment>
<dbReference type="InterPro" id="IPR050090">
    <property type="entry name" value="Tyrosine_recombinase_XerCD"/>
</dbReference>
<sequence>MNWDTYINQFKNYLKLERSLSDNSIEAYVHDIAKLKQFVDLSNLEVGPLSIRATHLQNFLEYFNELGMSAHTQARVLSGIKAFYKYLMFDELIDSDPTTLIEGPKLGRKLPDTLSYHEIEQLFEAIDHSTPEGQRNRAMLEVLYSSGLRVSELIDLRLSNIYTDIGFLRIIGKGNKERLVPVGRDALKYLNIYIEEVRVHINIAPGHENYAFLNRRGKKLTRVMVFTIIKNLVKKVGMNKTVSPHTFRHSFATHLIEGGADLRAVQEMLGHESITTTEIYTHLDRDYLRQVIQEFHPRS</sequence>
<protein>
    <recommendedName>
        <fullName evidence="10">Tyrosine recombinase XerC</fullName>
    </recommendedName>
</protein>
<name>A0A937FUR0_9BACT</name>
<dbReference type="InterPro" id="IPR023009">
    <property type="entry name" value="Tyrosine_recombinase_XerC/XerD"/>
</dbReference>
<comment type="similarity">
    <text evidence="10">Belongs to the 'phage' integrase family. XerC subfamily.</text>
</comment>
<proteinExistence type="inferred from homology"/>
<evidence type="ECO:0000256" key="7">
    <source>
        <dbReference type="ARBA" id="ARBA00023125"/>
    </source>
</evidence>
<comment type="similarity">
    <text evidence="2">Belongs to the 'phage' integrase family. XerD subfamily.</text>
</comment>
<dbReference type="NCBIfam" id="NF001399">
    <property type="entry name" value="PRK00283.1"/>
    <property type="match status" value="1"/>
</dbReference>
<keyword evidence="4 10" id="KW-0132">Cell division</keyword>
<evidence type="ECO:0000256" key="9">
    <source>
        <dbReference type="ARBA" id="ARBA00023306"/>
    </source>
</evidence>
<dbReference type="HAMAP" id="MF_01808">
    <property type="entry name" value="Recomb_XerC_XerD"/>
    <property type="match status" value="1"/>
</dbReference>
<evidence type="ECO:0000256" key="8">
    <source>
        <dbReference type="ARBA" id="ARBA00023172"/>
    </source>
</evidence>
<dbReference type="GO" id="GO:0006313">
    <property type="term" value="P:DNA transposition"/>
    <property type="evidence" value="ECO:0007669"/>
    <property type="project" value="UniProtKB-UniRule"/>
</dbReference>
<dbReference type="NCBIfam" id="TIGR02225">
    <property type="entry name" value="recomb_XerD"/>
    <property type="match status" value="1"/>
</dbReference>
<evidence type="ECO:0000256" key="2">
    <source>
        <dbReference type="ARBA" id="ARBA00010450"/>
    </source>
</evidence>
<feature type="active site" evidence="10">
    <location>
        <position position="245"/>
    </location>
</feature>
<dbReference type="InterPro" id="IPR013762">
    <property type="entry name" value="Integrase-like_cat_sf"/>
</dbReference>
<feature type="active site" description="O-(3'-phospho-DNA)-tyrosine intermediate" evidence="10">
    <location>
        <position position="280"/>
    </location>
</feature>
<dbReference type="GO" id="GO:0051301">
    <property type="term" value="P:cell division"/>
    <property type="evidence" value="ECO:0007669"/>
    <property type="project" value="UniProtKB-KW"/>
</dbReference>
<evidence type="ECO:0000256" key="1">
    <source>
        <dbReference type="ARBA" id="ARBA00004496"/>
    </source>
</evidence>
<dbReference type="GO" id="GO:0007059">
    <property type="term" value="P:chromosome segregation"/>
    <property type="evidence" value="ECO:0007669"/>
    <property type="project" value="UniProtKB-UniRule"/>
</dbReference>
<dbReference type="GO" id="GO:0003677">
    <property type="term" value="F:DNA binding"/>
    <property type="evidence" value="ECO:0007669"/>
    <property type="project" value="UniProtKB-UniRule"/>
</dbReference>
<dbReference type="Proteomes" id="UP000614216">
    <property type="component" value="Unassembled WGS sequence"/>
</dbReference>
<evidence type="ECO:0000256" key="4">
    <source>
        <dbReference type="ARBA" id="ARBA00022618"/>
    </source>
</evidence>
<evidence type="ECO:0000256" key="6">
    <source>
        <dbReference type="ARBA" id="ARBA00022908"/>
    </source>
</evidence>
<keyword evidence="3 10" id="KW-0963">Cytoplasm</keyword>
<comment type="function">
    <text evidence="10">Site-specific tyrosine recombinase, which acts by catalyzing the cutting and rejoining of the recombining DNA molecules. The XerC-XerD complex is essential to convert dimers of the bacterial chromosome into monomers to permit their segregation at cell division. It also contributes to the segregational stability of plasmids.</text>
</comment>
<evidence type="ECO:0000259" key="12">
    <source>
        <dbReference type="PROSITE" id="PS51900"/>
    </source>
</evidence>
<dbReference type="InterPro" id="IPR044068">
    <property type="entry name" value="CB"/>
</dbReference>
<dbReference type="Pfam" id="PF02899">
    <property type="entry name" value="Phage_int_SAM_1"/>
    <property type="match status" value="1"/>
</dbReference>
<keyword evidence="8 10" id="KW-0233">DNA recombination</keyword>
<keyword evidence="6 10" id="KW-0229">DNA integration</keyword>
<dbReference type="InterPro" id="IPR004107">
    <property type="entry name" value="Integrase_SAM-like_N"/>
</dbReference>
<feature type="domain" description="Tyr recombinase" evidence="11">
    <location>
        <begin position="109"/>
        <end position="293"/>
    </location>
</feature>
<dbReference type="RefSeq" id="WP_202854395.1">
    <property type="nucleotide sequence ID" value="NZ_JAEUGD010000002.1"/>
</dbReference>
<comment type="subunit">
    <text evidence="10">Forms a cyclic heterotetrameric complex composed of two molecules of XerC and two molecules of XerD.</text>
</comment>
<dbReference type="InterPro" id="IPR002104">
    <property type="entry name" value="Integrase_catalytic"/>
</dbReference>
<keyword evidence="14" id="KW-1185">Reference proteome</keyword>
<keyword evidence="9 10" id="KW-0131">Cell cycle</keyword>
<feature type="domain" description="Core-binding (CB)" evidence="12">
    <location>
        <begin position="1"/>
        <end position="88"/>
    </location>
</feature>
<dbReference type="Gene3D" id="1.10.443.10">
    <property type="entry name" value="Intergrase catalytic core"/>
    <property type="match status" value="1"/>
</dbReference>
<dbReference type="GO" id="GO:0005737">
    <property type="term" value="C:cytoplasm"/>
    <property type="evidence" value="ECO:0007669"/>
    <property type="project" value="UniProtKB-SubCell"/>
</dbReference>
<comment type="subcellular location">
    <subcellularLocation>
        <location evidence="1 10">Cytoplasm</location>
    </subcellularLocation>
</comment>
<dbReference type="GO" id="GO:0009037">
    <property type="term" value="F:tyrosine-based site-specific recombinase activity"/>
    <property type="evidence" value="ECO:0007669"/>
    <property type="project" value="UniProtKB-UniRule"/>
</dbReference>
<organism evidence="13 14">
    <name type="scientific">Fulvivirga marina</name>
    <dbReference type="NCBI Taxonomy" id="2494733"/>
    <lineage>
        <taxon>Bacteria</taxon>
        <taxon>Pseudomonadati</taxon>
        <taxon>Bacteroidota</taxon>
        <taxon>Cytophagia</taxon>
        <taxon>Cytophagales</taxon>
        <taxon>Fulvivirgaceae</taxon>
        <taxon>Fulvivirga</taxon>
    </lineage>
</organism>
<evidence type="ECO:0000313" key="13">
    <source>
        <dbReference type="EMBL" id="MBL6444852.1"/>
    </source>
</evidence>
<evidence type="ECO:0000256" key="5">
    <source>
        <dbReference type="ARBA" id="ARBA00022829"/>
    </source>
</evidence>
<feature type="active site" evidence="10">
    <location>
        <position position="149"/>
    </location>
</feature>
<accession>A0A937FUR0</accession>
<evidence type="ECO:0000256" key="3">
    <source>
        <dbReference type="ARBA" id="ARBA00022490"/>
    </source>
</evidence>
<dbReference type="PROSITE" id="PS51900">
    <property type="entry name" value="CB"/>
    <property type="match status" value="1"/>
</dbReference>
<feature type="active site" evidence="10">
    <location>
        <position position="271"/>
    </location>
</feature>
<dbReference type="InterPro" id="IPR011010">
    <property type="entry name" value="DNA_brk_join_enz"/>
</dbReference>
<dbReference type="AlphaFoldDB" id="A0A937FUR0"/>
<dbReference type="InterPro" id="IPR010998">
    <property type="entry name" value="Integrase_recombinase_N"/>
</dbReference>
<dbReference type="Pfam" id="PF00589">
    <property type="entry name" value="Phage_integrase"/>
    <property type="match status" value="1"/>
</dbReference>
<dbReference type="Gene3D" id="1.10.150.130">
    <property type="match status" value="1"/>
</dbReference>
<dbReference type="EMBL" id="JAEUGD010000002">
    <property type="protein sequence ID" value="MBL6444852.1"/>
    <property type="molecule type" value="Genomic_DNA"/>
</dbReference>
<gene>
    <name evidence="13" type="primary">xerD</name>
    <name evidence="10" type="synonym">xerC</name>
    <name evidence="13" type="ORF">JMN32_00935</name>
</gene>
<evidence type="ECO:0000313" key="14">
    <source>
        <dbReference type="Proteomes" id="UP000614216"/>
    </source>
</evidence>
<evidence type="ECO:0000259" key="11">
    <source>
        <dbReference type="PROSITE" id="PS51898"/>
    </source>
</evidence>
<dbReference type="CDD" id="cd00798">
    <property type="entry name" value="INT_XerDC_C"/>
    <property type="match status" value="1"/>
</dbReference>
<dbReference type="PANTHER" id="PTHR30349">
    <property type="entry name" value="PHAGE INTEGRASE-RELATED"/>
    <property type="match status" value="1"/>
</dbReference>
<evidence type="ECO:0000256" key="10">
    <source>
        <dbReference type="HAMAP-Rule" id="MF_01808"/>
    </source>
</evidence>